<dbReference type="EMBL" id="CZPT02001764">
    <property type="protein sequence ID" value="SCU71993.1"/>
    <property type="molecule type" value="Genomic_DNA"/>
</dbReference>
<sequence length="292" mass="31619">MKSGKLLIFGGTGFVGSVVVRKALQRGWRVICATRGGVPIHGSPLYNEFTSLQQKHGDTLSQGVAHDTCHVPQPLEFVSLDATSRLQVFQFMDDHPDASAIISCIGLLTRDHEMARRVCGDANVNIAAALYERRAVARRMVLISAEPMGTRAGFFLNSRWALKGYFMGKRVAERAVLENLGDDGAVLRPGFIYGTRHVPLGEGCVPVPLWPIGKPLEAVLRPLHLHGLLVPPISVDVVAEAAVRLAEAPGPSTVLDYYGMQQVCGLPQDGHHVLGGDKTNKEECGDNNQSNK</sequence>
<proteinExistence type="predicted"/>
<comment type="caution">
    <text evidence="2">The sequence shown here is derived from an EMBL/GenBank/DDBJ whole genome shotgun (WGS) entry which is preliminary data.</text>
</comment>
<dbReference type="GeneID" id="92377515"/>
<dbReference type="SUPFAM" id="SSF51735">
    <property type="entry name" value="NAD(P)-binding Rossmann-fold domains"/>
    <property type="match status" value="1"/>
</dbReference>
<evidence type="ECO:0000313" key="2">
    <source>
        <dbReference type="EMBL" id="SCU71993.1"/>
    </source>
</evidence>
<dbReference type="GO" id="GO:0044877">
    <property type="term" value="F:protein-containing complex binding"/>
    <property type="evidence" value="ECO:0007669"/>
    <property type="project" value="TreeGrafter"/>
</dbReference>
<dbReference type="RefSeq" id="XP_067082565.1">
    <property type="nucleotide sequence ID" value="XM_067226464.1"/>
</dbReference>
<dbReference type="GO" id="GO:0005739">
    <property type="term" value="C:mitochondrion"/>
    <property type="evidence" value="ECO:0007669"/>
    <property type="project" value="TreeGrafter"/>
</dbReference>
<dbReference type="Pfam" id="PF01370">
    <property type="entry name" value="Epimerase"/>
    <property type="match status" value="1"/>
</dbReference>
<dbReference type="VEuPathDB" id="TriTrypDB:TEOVI_000357500"/>
<evidence type="ECO:0000259" key="1">
    <source>
        <dbReference type="Pfam" id="PF01370"/>
    </source>
</evidence>
<organism evidence="2 3">
    <name type="scientific">Trypanosoma equiperdum</name>
    <dbReference type="NCBI Taxonomy" id="5694"/>
    <lineage>
        <taxon>Eukaryota</taxon>
        <taxon>Discoba</taxon>
        <taxon>Euglenozoa</taxon>
        <taxon>Kinetoplastea</taxon>
        <taxon>Metakinetoplastina</taxon>
        <taxon>Trypanosomatida</taxon>
        <taxon>Trypanosomatidae</taxon>
        <taxon>Trypanosoma</taxon>
    </lineage>
</organism>
<name>A0A1G4IHR7_TRYEQ</name>
<protein>
    <submittedName>
        <fullName evidence="2">NAD dependent epimerase/dehydratase family, putative</fullName>
    </submittedName>
</protein>
<dbReference type="AlphaFoldDB" id="A0A1G4IHR7"/>
<dbReference type="PANTHER" id="PTHR12126">
    <property type="entry name" value="NADH-UBIQUINONE OXIDOREDUCTASE 39 KDA SUBUNIT-RELATED"/>
    <property type="match status" value="1"/>
</dbReference>
<dbReference type="Gene3D" id="3.40.50.720">
    <property type="entry name" value="NAD(P)-binding Rossmann-like Domain"/>
    <property type="match status" value="1"/>
</dbReference>
<dbReference type="InterPro" id="IPR051207">
    <property type="entry name" value="ComplexI_NDUFA9_subunit"/>
</dbReference>
<dbReference type="InterPro" id="IPR036291">
    <property type="entry name" value="NAD(P)-bd_dom_sf"/>
</dbReference>
<dbReference type="PANTHER" id="PTHR12126:SF16">
    <property type="entry name" value="MIOREX COMPLEX COMPONENT 2"/>
    <property type="match status" value="1"/>
</dbReference>
<keyword evidence="3" id="KW-1185">Reference proteome</keyword>
<feature type="domain" description="NAD-dependent epimerase/dehydratase" evidence="1">
    <location>
        <begin position="7"/>
        <end position="196"/>
    </location>
</feature>
<gene>
    <name evidence="2" type="ORF">TEOVI_000357500</name>
</gene>
<accession>A0A1G4IHR7</accession>
<reference evidence="2" key="1">
    <citation type="submission" date="2016-09" db="EMBL/GenBank/DDBJ databases">
        <authorList>
            <person name="Hebert L."/>
            <person name="Moumen B."/>
        </authorList>
    </citation>
    <scope>NUCLEOTIDE SEQUENCE [LARGE SCALE GENOMIC DNA]</scope>
    <source>
        <strain evidence="2">OVI</strain>
    </source>
</reference>
<dbReference type="Proteomes" id="UP000195570">
    <property type="component" value="Unassembled WGS sequence"/>
</dbReference>
<dbReference type="InterPro" id="IPR001509">
    <property type="entry name" value="Epimerase_deHydtase"/>
</dbReference>
<evidence type="ECO:0000313" key="3">
    <source>
        <dbReference type="Proteomes" id="UP000195570"/>
    </source>
</evidence>